<name>A0A9D1PMV1_9BACI</name>
<comment type="caution">
    <text evidence="3">The sequence shown here is derived from an EMBL/GenBank/DDBJ whole genome shotgun (WGS) entry which is preliminary data.</text>
</comment>
<feature type="domain" description="DUF5105" evidence="2">
    <location>
        <begin position="165"/>
        <end position="343"/>
    </location>
</feature>
<protein>
    <submittedName>
        <fullName evidence="3">DUF5105 domain-containing protein</fullName>
    </submittedName>
</protein>
<evidence type="ECO:0000313" key="3">
    <source>
        <dbReference type="EMBL" id="HIV74273.1"/>
    </source>
</evidence>
<organism evidence="3 4">
    <name type="scientific">Candidatus Pseudogracilibacillus intestinigallinarum</name>
    <dbReference type="NCBI Taxonomy" id="2838742"/>
    <lineage>
        <taxon>Bacteria</taxon>
        <taxon>Bacillati</taxon>
        <taxon>Bacillota</taxon>
        <taxon>Bacilli</taxon>
        <taxon>Bacillales</taxon>
        <taxon>Bacillaceae</taxon>
        <taxon>Pseudogracilibacillus</taxon>
    </lineage>
</organism>
<evidence type="ECO:0000259" key="2">
    <source>
        <dbReference type="Pfam" id="PF17118"/>
    </source>
</evidence>
<sequence length="348" mass="40345">MQRVTMLLCMMFILFLSACSIGEETISEEKGQPVAKSNDVEVILKDIQYVLLDNDRDFHEDNEEQTIKVTIDVRNNMDETSEFYPDMNMILTNEDGEIIEATSPYKLPSGIDIAEFSQNPSLNSEEEKFFHALFNVKKDASYELEVTLPPANKVKIPFDLTEYEMKMDDITEPELAMETYLEQVVLGNEETTEDVIDVNLENELIEAYDVFAEKMKKVIFYDVSEETIEALFEEYVPYVQENSVIDVNVITNTNAQAIVEIDYAALDHRKMLETVLKQEKIFDGLSEEEFVEKVVEILPTTFEELEVKEAKEPMKITLEKKMSKWYIPERELEKKERLLRAFFAGGIY</sequence>
<feature type="signal peptide" evidence="1">
    <location>
        <begin position="1"/>
        <end position="22"/>
    </location>
</feature>
<evidence type="ECO:0000313" key="4">
    <source>
        <dbReference type="Proteomes" id="UP000823937"/>
    </source>
</evidence>
<reference evidence="3" key="2">
    <citation type="submission" date="2021-04" db="EMBL/GenBank/DDBJ databases">
        <authorList>
            <person name="Gilroy R."/>
        </authorList>
    </citation>
    <scope>NUCLEOTIDE SEQUENCE</scope>
    <source>
        <strain evidence="3">CHK169-2315</strain>
    </source>
</reference>
<feature type="chain" id="PRO_5038339315" evidence="1">
    <location>
        <begin position="23"/>
        <end position="348"/>
    </location>
</feature>
<evidence type="ECO:0000256" key="1">
    <source>
        <dbReference type="SAM" id="SignalP"/>
    </source>
</evidence>
<dbReference type="EMBL" id="DXHX01000061">
    <property type="protein sequence ID" value="HIV74273.1"/>
    <property type="molecule type" value="Genomic_DNA"/>
</dbReference>
<dbReference type="PROSITE" id="PS51257">
    <property type="entry name" value="PROKAR_LIPOPROTEIN"/>
    <property type="match status" value="1"/>
</dbReference>
<keyword evidence="1" id="KW-0732">Signal</keyword>
<dbReference type="AlphaFoldDB" id="A0A9D1PMV1"/>
<dbReference type="Proteomes" id="UP000823937">
    <property type="component" value="Unassembled WGS sequence"/>
</dbReference>
<proteinExistence type="predicted"/>
<gene>
    <name evidence="3" type="ORF">H9895_04235</name>
</gene>
<reference evidence="3" key="1">
    <citation type="journal article" date="2021" name="PeerJ">
        <title>Extensive microbial diversity within the chicken gut microbiome revealed by metagenomics and culture.</title>
        <authorList>
            <person name="Gilroy R."/>
            <person name="Ravi A."/>
            <person name="Getino M."/>
            <person name="Pursley I."/>
            <person name="Horton D.L."/>
            <person name="Alikhan N.F."/>
            <person name="Baker D."/>
            <person name="Gharbi K."/>
            <person name="Hall N."/>
            <person name="Watson M."/>
            <person name="Adriaenssens E.M."/>
            <person name="Foster-Nyarko E."/>
            <person name="Jarju S."/>
            <person name="Secka A."/>
            <person name="Antonio M."/>
            <person name="Oren A."/>
            <person name="Chaudhuri R.R."/>
            <person name="La Ragione R."/>
            <person name="Hildebrand F."/>
            <person name="Pallen M.J."/>
        </authorList>
    </citation>
    <scope>NUCLEOTIDE SEQUENCE</scope>
    <source>
        <strain evidence="3">CHK169-2315</strain>
    </source>
</reference>
<dbReference type="InterPro" id="IPR031343">
    <property type="entry name" value="DUF5105"/>
</dbReference>
<dbReference type="Pfam" id="PF17118">
    <property type="entry name" value="DUF5105"/>
    <property type="match status" value="1"/>
</dbReference>
<accession>A0A9D1PMV1</accession>